<evidence type="ECO:0000313" key="2">
    <source>
        <dbReference type="Proteomes" id="UP000076962"/>
    </source>
</evidence>
<accession>A0A176S738</accession>
<keyword evidence="2" id="KW-1185">Reference proteome</keyword>
<evidence type="ECO:0000313" key="1">
    <source>
        <dbReference type="EMBL" id="OAD23718.1"/>
    </source>
</evidence>
<proteinExistence type="predicted"/>
<protein>
    <submittedName>
        <fullName evidence="1">Phage Gp37Gp68</fullName>
    </submittedName>
</protein>
<dbReference type="Pfam" id="PF07505">
    <property type="entry name" value="DUF5131"/>
    <property type="match status" value="1"/>
</dbReference>
<reference evidence="1 2" key="1">
    <citation type="submission" date="2016-05" db="EMBL/GenBank/DDBJ databases">
        <title>Single-cell genome of chain-forming Candidatus Thiomargarita nelsonii and comparison to other large sulfur-oxidizing bacteria.</title>
        <authorList>
            <person name="Winkel M."/>
            <person name="Salman V."/>
            <person name="Woyke T."/>
            <person name="Schulz-Vogt H."/>
            <person name="Richter M."/>
            <person name="Flood B."/>
            <person name="Bailey J."/>
            <person name="Amann R."/>
            <person name="Mussmann M."/>
        </authorList>
    </citation>
    <scope>NUCLEOTIDE SEQUENCE [LARGE SCALE GENOMIC DNA]</scope>
    <source>
        <strain evidence="1 2">THI036</strain>
    </source>
</reference>
<dbReference type="Proteomes" id="UP000076962">
    <property type="component" value="Unassembled WGS sequence"/>
</dbReference>
<dbReference type="EMBL" id="LUTY01000198">
    <property type="protein sequence ID" value="OAD23718.1"/>
    <property type="molecule type" value="Genomic_DNA"/>
</dbReference>
<name>A0A176S738_9GAMM</name>
<gene>
    <name evidence="1" type="ORF">THIOM_000442</name>
</gene>
<dbReference type="AlphaFoldDB" id="A0A176S738"/>
<dbReference type="InterPro" id="IPR011101">
    <property type="entry name" value="DUF5131"/>
</dbReference>
<comment type="caution">
    <text evidence="1">The sequence shown here is derived from an EMBL/GenBank/DDBJ whole genome shotgun (WGS) entry which is preliminary data.</text>
</comment>
<sequence>MKRKGKIYIDIRTDRWEPWTGCVKFSEGCKHCWAIYSLNRLKKKGISPYRDMADPFHFSLNNNELQEPSLFDLPKNVVVPKRIWVCDRSDPFFDEKNQNGEYLLPDEAILRAFYIMGKVPQHRFIVCTKRAERLAELGPKLPWKPWIWAAVTIESAKHLPKLEALKSCGALNKFIQFEPLLGKMPDFNTDGIDFIAVGGEAGPYARPMQADWVRHLRDMAQSEEVAIKKIS</sequence>
<organism evidence="1 2">
    <name type="scientific">Candidatus Thiomargarita nelsonii</name>
    <dbReference type="NCBI Taxonomy" id="1003181"/>
    <lineage>
        <taxon>Bacteria</taxon>
        <taxon>Pseudomonadati</taxon>
        <taxon>Pseudomonadota</taxon>
        <taxon>Gammaproteobacteria</taxon>
        <taxon>Thiotrichales</taxon>
        <taxon>Thiotrichaceae</taxon>
        <taxon>Thiomargarita</taxon>
    </lineage>
</organism>